<sequence length="69" mass="7398">MAGIDMASERNKLLGYLALCMVAFALITVLCVTLQESNERREARKVRQMDTRAGTPAATAASPAAQASR</sequence>
<dbReference type="RefSeq" id="WP_276265809.1">
    <property type="nucleotide sequence ID" value="NZ_JARJLM010000311.1"/>
</dbReference>
<comment type="caution">
    <text evidence="3">The sequence shown here is derived from an EMBL/GenBank/DDBJ whole genome shotgun (WGS) entry which is preliminary data.</text>
</comment>
<evidence type="ECO:0000256" key="2">
    <source>
        <dbReference type="SAM" id="Phobius"/>
    </source>
</evidence>
<evidence type="ECO:0000313" key="4">
    <source>
        <dbReference type="Proteomes" id="UP001216674"/>
    </source>
</evidence>
<feature type="transmembrane region" description="Helical" evidence="2">
    <location>
        <begin position="13"/>
        <end position="34"/>
    </location>
</feature>
<evidence type="ECO:0000313" key="3">
    <source>
        <dbReference type="EMBL" id="MDF3834859.1"/>
    </source>
</evidence>
<keyword evidence="4" id="KW-1185">Reference proteome</keyword>
<gene>
    <name evidence="3" type="ORF">P3W85_18120</name>
</gene>
<reference evidence="3 4" key="1">
    <citation type="submission" date="2023-03" db="EMBL/GenBank/DDBJ databases">
        <title>Draft assemblies of triclosan tolerant bacteria isolated from returned activated sludge.</title>
        <authorList>
            <person name="Van Hamelsveld S."/>
        </authorList>
    </citation>
    <scope>NUCLEOTIDE SEQUENCE [LARGE SCALE GENOMIC DNA]</scope>
    <source>
        <strain evidence="3 4">GW210010_S58</strain>
    </source>
</reference>
<dbReference type="Proteomes" id="UP001216674">
    <property type="component" value="Unassembled WGS sequence"/>
</dbReference>
<evidence type="ECO:0000256" key="1">
    <source>
        <dbReference type="SAM" id="MobiDB-lite"/>
    </source>
</evidence>
<organism evidence="3 4">
    <name type="scientific">Cupriavidus basilensis</name>
    <dbReference type="NCBI Taxonomy" id="68895"/>
    <lineage>
        <taxon>Bacteria</taxon>
        <taxon>Pseudomonadati</taxon>
        <taxon>Pseudomonadota</taxon>
        <taxon>Betaproteobacteria</taxon>
        <taxon>Burkholderiales</taxon>
        <taxon>Burkholderiaceae</taxon>
        <taxon>Cupriavidus</taxon>
    </lineage>
</organism>
<name>A0ABT6AQG3_9BURK</name>
<protein>
    <recommendedName>
        <fullName evidence="5">Transmembrane protein</fullName>
    </recommendedName>
</protein>
<feature type="region of interest" description="Disordered" evidence="1">
    <location>
        <begin position="38"/>
        <end position="69"/>
    </location>
</feature>
<evidence type="ECO:0008006" key="5">
    <source>
        <dbReference type="Google" id="ProtNLM"/>
    </source>
</evidence>
<feature type="compositionally biased region" description="Basic and acidic residues" evidence="1">
    <location>
        <begin position="38"/>
        <end position="50"/>
    </location>
</feature>
<keyword evidence="2" id="KW-0812">Transmembrane</keyword>
<accession>A0ABT6AQG3</accession>
<proteinExistence type="predicted"/>
<keyword evidence="2" id="KW-1133">Transmembrane helix</keyword>
<keyword evidence="2" id="KW-0472">Membrane</keyword>
<dbReference type="EMBL" id="JARJLM010000311">
    <property type="protein sequence ID" value="MDF3834859.1"/>
    <property type="molecule type" value="Genomic_DNA"/>
</dbReference>
<feature type="compositionally biased region" description="Low complexity" evidence="1">
    <location>
        <begin position="53"/>
        <end position="69"/>
    </location>
</feature>